<accession>A0A0B7GV49</accession>
<keyword evidence="3" id="KW-1185">Reference proteome</keyword>
<reference evidence="3" key="1">
    <citation type="submission" date="2015-01" db="EMBL/GenBank/DDBJ databases">
        <authorList>
            <person name="Manzoor Shahid"/>
            <person name="Zubair Saima"/>
        </authorList>
    </citation>
    <scope>NUCLEOTIDE SEQUENCE [LARGE SCALE GENOMIC DNA]</scope>
    <source>
        <strain evidence="3">V1</strain>
    </source>
</reference>
<dbReference type="Proteomes" id="UP000042527">
    <property type="component" value="Unassembled WGS sequence"/>
</dbReference>
<evidence type="ECO:0000313" key="3">
    <source>
        <dbReference type="Proteomes" id="UP000042527"/>
    </source>
</evidence>
<dbReference type="InterPro" id="IPR027417">
    <property type="entry name" value="P-loop_NTPase"/>
</dbReference>
<evidence type="ECO:0000256" key="1">
    <source>
        <dbReference type="SAM" id="Phobius"/>
    </source>
</evidence>
<dbReference type="EMBL" id="CDNC01000001">
    <property type="protein sequence ID" value="CEM60511.1"/>
    <property type="molecule type" value="Genomic_DNA"/>
</dbReference>
<dbReference type="RefSeq" id="WP_044634234.1">
    <property type="nucleotide sequence ID" value="NZ_CDNC01000001.1"/>
</dbReference>
<organism evidence="2 3">
    <name type="scientific">Treponema phagedenis</name>
    <dbReference type="NCBI Taxonomy" id="162"/>
    <lineage>
        <taxon>Bacteria</taxon>
        <taxon>Pseudomonadati</taxon>
        <taxon>Spirochaetota</taxon>
        <taxon>Spirochaetia</taxon>
        <taxon>Spirochaetales</taxon>
        <taxon>Treponemataceae</taxon>
        <taxon>Treponema</taxon>
    </lineage>
</organism>
<keyword evidence="1" id="KW-0812">Transmembrane</keyword>
<gene>
    <name evidence="2" type="ORF">TPHV1_10179</name>
</gene>
<protein>
    <submittedName>
        <fullName evidence="2">Uncharacterized protein</fullName>
    </submittedName>
</protein>
<dbReference type="AlphaFoldDB" id="A0A0B7GV49"/>
<evidence type="ECO:0000313" key="2">
    <source>
        <dbReference type="EMBL" id="CEM60511.1"/>
    </source>
</evidence>
<keyword evidence="1" id="KW-1133">Transmembrane helix</keyword>
<dbReference type="Gene3D" id="3.40.50.300">
    <property type="entry name" value="P-loop containing nucleotide triphosphate hydrolases"/>
    <property type="match status" value="1"/>
</dbReference>
<feature type="transmembrane region" description="Helical" evidence="1">
    <location>
        <begin position="6"/>
        <end position="23"/>
    </location>
</feature>
<keyword evidence="1" id="KW-0472">Membrane</keyword>
<sequence length="149" mass="17026">MPIFAYIFAVFYPLFSVLCRTIAGGGGIKMGALFTPDERLNYTDAFIKVDEKPIDLDFWQERAGMDAQRHSIVLKSRRTGFSFITALKGLVKAMDGNRTKYVRQFVSYNEEDAKENTIRTRVLCIHSSEGKKETALLYKNCNGVLRQKR</sequence>
<name>A0A0B7GV49_TREPH</name>
<proteinExistence type="predicted"/>